<dbReference type="Gene3D" id="2.160.10.10">
    <property type="entry name" value="Hexapeptide repeat proteins"/>
    <property type="match status" value="1"/>
</dbReference>
<dbReference type="GO" id="GO:0005829">
    <property type="term" value="C:cytosol"/>
    <property type="evidence" value="ECO:0007669"/>
    <property type="project" value="TreeGrafter"/>
</dbReference>
<sequence>MLTRILLSPLSAMRADRIADRWSGLLAQLRVRRLRSRGVSLSFVPHGGYDFCMSGDLSRFYIDPTSHIKSDTFIECSGGVRIGRHFHTGRGLTIFSSNHNYRSDTMIPYDDADLPGPVAIEDFVWFGANVSVVPGVTVGEGAVVAMGAVVTRDVPPGAVVAGNPACVIGQRDMALYQRLKAEGRFA</sequence>
<name>A0A344UP57_9NEIS</name>
<keyword evidence="3" id="KW-0012">Acyltransferase</keyword>
<evidence type="ECO:0000256" key="2">
    <source>
        <dbReference type="ARBA" id="ARBA00022679"/>
    </source>
</evidence>
<dbReference type="InterPro" id="IPR011004">
    <property type="entry name" value="Trimer_LpxA-like_sf"/>
</dbReference>
<reference evidence="3 4" key="1">
    <citation type="submission" date="2018-05" db="EMBL/GenBank/DDBJ databases">
        <title>Genome sequencing, assembly and analysis of the novel insecticidal bacterium, Chromobacterium phragmitis.</title>
        <authorList>
            <person name="Sparks M.E."/>
            <person name="Blackburn M.B."/>
            <person name="Gundersen-Rindal D.E."/>
        </authorList>
    </citation>
    <scope>NUCLEOTIDE SEQUENCE [LARGE SCALE GENOMIC DNA]</scope>
    <source>
        <strain evidence="3">IIBBL 274-1</strain>
    </source>
</reference>
<dbReference type="KEGG" id="chrb:DK843_16930"/>
<evidence type="ECO:0000313" key="3">
    <source>
        <dbReference type="EMBL" id="AXE37055.1"/>
    </source>
</evidence>
<organism evidence="3 4">
    <name type="scientific">Chromobacterium phragmitis</name>
    <dbReference type="NCBI Taxonomy" id="2202141"/>
    <lineage>
        <taxon>Bacteria</taxon>
        <taxon>Pseudomonadati</taxon>
        <taxon>Pseudomonadota</taxon>
        <taxon>Betaproteobacteria</taxon>
        <taxon>Neisseriales</taxon>
        <taxon>Chromobacteriaceae</taxon>
        <taxon>Chromobacterium</taxon>
    </lineage>
</organism>
<dbReference type="PANTHER" id="PTHR23416:SF23">
    <property type="entry name" value="ACETYLTRANSFERASE C18B11.09C-RELATED"/>
    <property type="match status" value="1"/>
</dbReference>
<dbReference type="InterPro" id="IPR001451">
    <property type="entry name" value="Hexapep"/>
</dbReference>
<dbReference type="Pfam" id="PF14602">
    <property type="entry name" value="Hexapep_2"/>
    <property type="match status" value="1"/>
</dbReference>
<accession>A0A344UP57</accession>
<proteinExistence type="inferred from homology"/>
<dbReference type="EMBL" id="CP029554">
    <property type="protein sequence ID" value="AXE37055.1"/>
    <property type="molecule type" value="Genomic_DNA"/>
</dbReference>
<comment type="similarity">
    <text evidence="1">Belongs to the transferase hexapeptide repeat family.</text>
</comment>
<gene>
    <name evidence="3" type="ORF">DK843_16930</name>
</gene>
<dbReference type="PANTHER" id="PTHR23416">
    <property type="entry name" value="SIALIC ACID SYNTHASE-RELATED"/>
    <property type="match status" value="1"/>
</dbReference>
<evidence type="ECO:0000313" key="4">
    <source>
        <dbReference type="Proteomes" id="UP000252038"/>
    </source>
</evidence>
<dbReference type="AlphaFoldDB" id="A0A344UP57"/>
<protein>
    <submittedName>
        <fullName evidence="3">Acyltransferase</fullName>
    </submittedName>
</protein>
<dbReference type="InterPro" id="IPR051159">
    <property type="entry name" value="Hexapeptide_acetyltransf"/>
</dbReference>
<dbReference type="Proteomes" id="UP000252038">
    <property type="component" value="Chromosome"/>
</dbReference>
<evidence type="ECO:0000256" key="1">
    <source>
        <dbReference type="ARBA" id="ARBA00007274"/>
    </source>
</evidence>
<dbReference type="SUPFAM" id="SSF51161">
    <property type="entry name" value="Trimeric LpxA-like enzymes"/>
    <property type="match status" value="1"/>
</dbReference>
<dbReference type="GO" id="GO:0008374">
    <property type="term" value="F:O-acyltransferase activity"/>
    <property type="evidence" value="ECO:0007669"/>
    <property type="project" value="TreeGrafter"/>
</dbReference>
<dbReference type="CDD" id="cd04647">
    <property type="entry name" value="LbH_MAT_like"/>
    <property type="match status" value="1"/>
</dbReference>
<keyword evidence="2 3" id="KW-0808">Transferase</keyword>